<dbReference type="PANTHER" id="PTHR36440">
    <property type="entry name" value="PUTATIVE (AFU_ORTHOLOGUE AFUA_8G07350)-RELATED"/>
    <property type="match status" value="1"/>
</dbReference>
<evidence type="ECO:0000313" key="3">
    <source>
        <dbReference type="Proteomes" id="UP000323300"/>
    </source>
</evidence>
<dbReference type="GO" id="GO:0016853">
    <property type="term" value="F:isomerase activity"/>
    <property type="evidence" value="ECO:0007669"/>
    <property type="project" value="UniProtKB-KW"/>
</dbReference>
<dbReference type="Pfam" id="PF07883">
    <property type="entry name" value="Cupin_2"/>
    <property type="match status" value="1"/>
</dbReference>
<sequence>MKKPSEMPRSPVEPGVILLAPEAGRTYDLGSMSAVFKADGDETGNRYSVSEWWLEPHTAGPGAHHHDANDEIFYVIEGTPSLRVGDEWITASRGAFFRIPAGVTHDFENRSGERAGLLNVFIPGGFEQNMPAIVDWFRQAKRSR</sequence>
<organism evidence="2 3">
    <name type="scientific">Neomesorhizobium albiziae</name>
    <dbReference type="NCBI Taxonomy" id="335020"/>
    <lineage>
        <taxon>Bacteria</taxon>
        <taxon>Pseudomonadati</taxon>
        <taxon>Pseudomonadota</taxon>
        <taxon>Alphaproteobacteria</taxon>
        <taxon>Hyphomicrobiales</taxon>
        <taxon>Phyllobacteriaceae</taxon>
        <taxon>Neomesorhizobium</taxon>
    </lineage>
</organism>
<dbReference type="InterPro" id="IPR013096">
    <property type="entry name" value="Cupin_2"/>
</dbReference>
<dbReference type="InterPro" id="IPR011051">
    <property type="entry name" value="RmlC_Cupin_sf"/>
</dbReference>
<protein>
    <submittedName>
        <fullName evidence="2">Mannose-6-phosphate isomerase, cupin superfamily</fullName>
    </submittedName>
</protein>
<dbReference type="SUPFAM" id="SSF51182">
    <property type="entry name" value="RmlC-like cupins"/>
    <property type="match status" value="1"/>
</dbReference>
<gene>
    <name evidence="2" type="ORF">SAMN04488498_101202</name>
</gene>
<evidence type="ECO:0000259" key="1">
    <source>
        <dbReference type="Pfam" id="PF07883"/>
    </source>
</evidence>
<dbReference type="Proteomes" id="UP000323300">
    <property type="component" value="Unassembled WGS sequence"/>
</dbReference>
<reference evidence="2 3" key="1">
    <citation type="submission" date="2016-10" db="EMBL/GenBank/DDBJ databases">
        <authorList>
            <person name="Varghese N."/>
            <person name="Submissions S."/>
        </authorList>
    </citation>
    <scope>NUCLEOTIDE SEQUENCE [LARGE SCALE GENOMIC DNA]</scope>
    <source>
        <strain evidence="2 3">DSM 21822</strain>
    </source>
</reference>
<keyword evidence="3" id="KW-1185">Reference proteome</keyword>
<keyword evidence="2" id="KW-0413">Isomerase</keyword>
<dbReference type="EMBL" id="FOSL01000001">
    <property type="protein sequence ID" value="SFJ90391.1"/>
    <property type="molecule type" value="Genomic_DNA"/>
</dbReference>
<dbReference type="PANTHER" id="PTHR36440:SF1">
    <property type="entry name" value="PUTATIVE (AFU_ORTHOLOGUE AFUA_8G07350)-RELATED"/>
    <property type="match status" value="1"/>
</dbReference>
<name>A0A1I3V8E6_9HYPH</name>
<dbReference type="Gene3D" id="2.60.120.10">
    <property type="entry name" value="Jelly Rolls"/>
    <property type="match status" value="1"/>
</dbReference>
<dbReference type="InterPro" id="IPR014710">
    <property type="entry name" value="RmlC-like_jellyroll"/>
</dbReference>
<accession>A0A1I3V8E6</accession>
<evidence type="ECO:0000313" key="2">
    <source>
        <dbReference type="EMBL" id="SFJ90391.1"/>
    </source>
</evidence>
<feature type="domain" description="Cupin type-2" evidence="1">
    <location>
        <begin position="54"/>
        <end position="121"/>
    </location>
</feature>
<dbReference type="RefSeq" id="WP_244621552.1">
    <property type="nucleotide sequence ID" value="NZ_BSPE01000002.1"/>
</dbReference>
<dbReference type="InterPro" id="IPR053146">
    <property type="entry name" value="QDO-like"/>
</dbReference>
<dbReference type="AlphaFoldDB" id="A0A1I3V8E6"/>
<proteinExistence type="predicted"/>